<gene>
    <name evidence="3" type="ORF">MCNOR_2296</name>
</gene>
<dbReference type="CDD" id="cd03416">
    <property type="entry name" value="CbiX_SirB_N"/>
    <property type="match status" value="1"/>
</dbReference>
<keyword evidence="1" id="KW-0479">Metal-binding</keyword>
<dbReference type="Gene3D" id="3.40.50.1400">
    <property type="match status" value="2"/>
</dbReference>
<organism evidence="3 4">
    <name type="scientific">Methylococcus capsulatus</name>
    <dbReference type="NCBI Taxonomy" id="414"/>
    <lineage>
        <taxon>Bacteria</taxon>
        <taxon>Pseudomonadati</taxon>
        <taxon>Pseudomonadota</taxon>
        <taxon>Gammaproteobacteria</taxon>
        <taxon>Methylococcales</taxon>
        <taxon>Methylococcaceae</taxon>
        <taxon>Methylococcus</taxon>
    </lineage>
</organism>
<dbReference type="PANTHER" id="PTHR33542">
    <property type="entry name" value="SIROHYDROCHLORIN FERROCHELATASE, CHLOROPLASTIC"/>
    <property type="match status" value="1"/>
</dbReference>
<dbReference type="InterPro" id="IPR002762">
    <property type="entry name" value="CbiX-like"/>
</dbReference>
<dbReference type="EC" id="4.99.1.3" evidence="3"/>
<dbReference type="AlphaFoldDB" id="A0AA35UIU3"/>
<dbReference type="Pfam" id="PF01903">
    <property type="entry name" value="CbiX"/>
    <property type="match status" value="2"/>
</dbReference>
<dbReference type="PANTHER" id="PTHR33542:SF3">
    <property type="entry name" value="SIROHYDROCHLORIN FERROCHELATASE, CHLOROPLASTIC"/>
    <property type="match status" value="1"/>
</dbReference>
<evidence type="ECO:0000313" key="4">
    <source>
        <dbReference type="Proteomes" id="UP001158598"/>
    </source>
</evidence>
<proteinExistence type="predicted"/>
<protein>
    <submittedName>
        <fullName evidence="3">Sirohydrochlorin cobaltochelatase</fullName>
        <ecNumber evidence="3">4.99.1.3</ecNumber>
    </submittedName>
</protein>
<dbReference type="GO" id="GO:0016852">
    <property type="term" value="F:sirohydrochlorin cobaltochelatase activity"/>
    <property type="evidence" value="ECO:0007669"/>
    <property type="project" value="UniProtKB-EC"/>
</dbReference>
<dbReference type="RefSeq" id="WP_282213242.1">
    <property type="nucleotide sequence ID" value="NZ_OX458332.1"/>
</dbReference>
<reference evidence="3" key="1">
    <citation type="submission" date="2023-03" db="EMBL/GenBank/DDBJ databases">
        <authorList>
            <person name="Pearce D."/>
        </authorList>
    </citation>
    <scope>NUCLEOTIDE SEQUENCE</scope>
    <source>
        <strain evidence="3">Mc</strain>
    </source>
</reference>
<keyword evidence="2 3" id="KW-0456">Lyase</keyword>
<dbReference type="GO" id="GO:0046872">
    <property type="term" value="F:metal ion binding"/>
    <property type="evidence" value="ECO:0007669"/>
    <property type="project" value="UniProtKB-KW"/>
</dbReference>
<dbReference type="Proteomes" id="UP001158598">
    <property type="component" value="Chromosome"/>
</dbReference>
<evidence type="ECO:0000256" key="1">
    <source>
        <dbReference type="ARBA" id="ARBA00022723"/>
    </source>
</evidence>
<dbReference type="CDD" id="cd03414">
    <property type="entry name" value="CbiX_SirB_C"/>
    <property type="match status" value="1"/>
</dbReference>
<name>A0AA35UIU3_METCP</name>
<dbReference type="InterPro" id="IPR050963">
    <property type="entry name" value="Sirohydro_Cobaltochel/CbiX"/>
</dbReference>
<evidence type="ECO:0000313" key="3">
    <source>
        <dbReference type="EMBL" id="CAI8839904.1"/>
    </source>
</evidence>
<dbReference type="EMBL" id="OX458332">
    <property type="protein sequence ID" value="CAI8839904.1"/>
    <property type="molecule type" value="Genomic_DNA"/>
</dbReference>
<dbReference type="SUPFAM" id="SSF53800">
    <property type="entry name" value="Chelatase"/>
    <property type="match status" value="1"/>
</dbReference>
<evidence type="ECO:0000256" key="2">
    <source>
        <dbReference type="ARBA" id="ARBA00023239"/>
    </source>
</evidence>
<accession>A0AA35UIU3</accession>
<sequence>MNPQDTVLLVGHGSRESAGNREIEQFAANWRERRPEWRIEVCFIEFADVLLDEGLDRAARQGGRVLVAPLILNAAGHVKMEIPEAIEHARLRHPQVEFVYARHLGACEGILAILERNLRKAMGRLDMPDRRNTGIVLLGRGSSDRVANGDVARMARWLFEAGEHPLVDIAFTGITHPRLESVVQRQVRLDMGQIVILPYYLFTGTLIERIKRQVARLQQQYPRVHFALGDYFGFEAEIYALLEQRLAEAAGPGQAMMECDGCKYREFAAEHGAGHHHHDHRAA</sequence>